<dbReference type="Proteomes" id="UP001430953">
    <property type="component" value="Unassembled WGS sequence"/>
</dbReference>
<keyword evidence="1" id="KW-0812">Transmembrane</keyword>
<protein>
    <submittedName>
        <fullName evidence="2">Uncharacterized protein</fullName>
    </submittedName>
</protein>
<feature type="transmembrane region" description="Helical" evidence="1">
    <location>
        <begin position="36"/>
        <end position="54"/>
    </location>
</feature>
<keyword evidence="1" id="KW-1133">Transmembrane helix</keyword>
<evidence type="ECO:0000313" key="2">
    <source>
        <dbReference type="EMBL" id="KAL0134269.1"/>
    </source>
</evidence>
<organism evidence="2 3">
    <name type="scientific">Cardiocondyla obscurior</name>
    <dbReference type="NCBI Taxonomy" id="286306"/>
    <lineage>
        <taxon>Eukaryota</taxon>
        <taxon>Metazoa</taxon>
        <taxon>Ecdysozoa</taxon>
        <taxon>Arthropoda</taxon>
        <taxon>Hexapoda</taxon>
        <taxon>Insecta</taxon>
        <taxon>Pterygota</taxon>
        <taxon>Neoptera</taxon>
        <taxon>Endopterygota</taxon>
        <taxon>Hymenoptera</taxon>
        <taxon>Apocrita</taxon>
        <taxon>Aculeata</taxon>
        <taxon>Formicoidea</taxon>
        <taxon>Formicidae</taxon>
        <taxon>Myrmicinae</taxon>
        <taxon>Cardiocondyla</taxon>
    </lineage>
</organism>
<keyword evidence="3" id="KW-1185">Reference proteome</keyword>
<gene>
    <name evidence="2" type="ORF">PUN28_001222</name>
</gene>
<comment type="caution">
    <text evidence="2">The sequence shown here is derived from an EMBL/GenBank/DDBJ whole genome shotgun (WGS) entry which is preliminary data.</text>
</comment>
<dbReference type="EMBL" id="JADYXP020000001">
    <property type="protein sequence ID" value="KAL0134269.1"/>
    <property type="molecule type" value="Genomic_DNA"/>
</dbReference>
<proteinExistence type="predicted"/>
<feature type="transmembrane region" description="Helical" evidence="1">
    <location>
        <begin position="66"/>
        <end position="85"/>
    </location>
</feature>
<reference evidence="2 3" key="1">
    <citation type="submission" date="2023-03" db="EMBL/GenBank/DDBJ databases">
        <title>High recombination rates correlate with genetic variation in Cardiocondyla obscurior ants.</title>
        <authorList>
            <person name="Errbii M."/>
        </authorList>
    </citation>
    <scope>NUCLEOTIDE SEQUENCE [LARGE SCALE GENOMIC DNA]</scope>
    <source>
        <strain evidence="2">Alpha-2009</strain>
        <tissue evidence="2">Whole body</tissue>
    </source>
</reference>
<name>A0AAW2H3Y9_9HYME</name>
<sequence>MFTSYLTAINCIIIITERRMTFLQREEDRKKNYQKLTIFFILLLVITKAKFHTYSINSETKFEGTFFTVETLNLIFSLLSMTNFLRLNTELFKYISIKI</sequence>
<keyword evidence="1" id="KW-0472">Membrane</keyword>
<accession>A0AAW2H3Y9</accession>
<evidence type="ECO:0000256" key="1">
    <source>
        <dbReference type="SAM" id="Phobius"/>
    </source>
</evidence>
<dbReference type="AlphaFoldDB" id="A0AAW2H3Y9"/>
<evidence type="ECO:0000313" key="3">
    <source>
        <dbReference type="Proteomes" id="UP001430953"/>
    </source>
</evidence>